<keyword evidence="3" id="KW-0411">Iron-sulfur</keyword>
<keyword evidence="2" id="KW-0408">Iron</keyword>
<dbReference type="Proteomes" id="UP000233649">
    <property type="component" value="Unassembled WGS sequence"/>
</dbReference>
<keyword evidence="1" id="KW-0479">Metal-binding</keyword>
<evidence type="ECO:0000259" key="4">
    <source>
        <dbReference type="PROSITE" id="PS51379"/>
    </source>
</evidence>
<dbReference type="InterPro" id="IPR017896">
    <property type="entry name" value="4Fe4S_Fe-S-bd"/>
</dbReference>
<proteinExistence type="predicted"/>
<evidence type="ECO:0000256" key="1">
    <source>
        <dbReference type="ARBA" id="ARBA00022723"/>
    </source>
</evidence>
<organism evidence="5 6">
    <name type="scientific">Dehalococcoides mccartyi</name>
    <dbReference type="NCBI Taxonomy" id="61435"/>
    <lineage>
        <taxon>Bacteria</taxon>
        <taxon>Bacillati</taxon>
        <taxon>Chloroflexota</taxon>
        <taxon>Dehalococcoidia</taxon>
        <taxon>Dehalococcoidales</taxon>
        <taxon>Dehalococcoidaceae</taxon>
        <taxon>Dehalococcoides</taxon>
    </lineage>
</organism>
<evidence type="ECO:0000256" key="2">
    <source>
        <dbReference type="ARBA" id="ARBA00023004"/>
    </source>
</evidence>
<dbReference type="GO" id="GO:0051536">
    <property type="term" value="F:iron-sulfur cluster binding"/>
    <property type="evidence" value="ECO:0007669"/>
    <property type="project" value="UniProtKB-KW"/>
</dbReference>
<dbReference type="Pfam" id="PF13183">
    <property type="entry name" value="Fer4_8"/>
    <property type="match status" value="1"/>
</dbReference>
<dbReference type="PROSITE" id="PS51379">
    <property type="entry name" value="4FE4S_FER_2"/>
    <property type="match status" value="1"/>
</dbReference>
<dbReference type="EMBL" id="PHFD01000379">
    <property type="protein sequence ID" value="PKH45096.1"/>
    <property type="molecule type" value="Genomic_DNA"/>
</dbReference>
<reference evidence="5 6" key="1">
    <citation type="journal article" date="2017" name="FEMS Microbiol. Ecol.">
        <title>Reconstructed genomes of novel Dehalococcoides mccartyi strains from 1,2,3,4-tetrachlorodibenzo-p-dioxin-dechlorinating enrichment cultures reveal divergent reductive dehalogenase gene profiles.</title>
        <authorList>
            <person name="Dam H.T."/>
            <person name="Vollmers J."/>
            <person name="Kaster A.K."/>
            <person name="Haggblom M.M."/>
        </authorList>
    </citation>
    <scope>NUCLEOTIDE SEQUENCE [LARGE SCALE GENOMIC DNA]</scope>
    <source>
        <strain evidence="5 6">H1-3-2.001</strain>
    </source>
</reference>
<dbReference type="GO" id="GO:0046872">
    <property type="term" value="F:metal ion binding"/>
    <property type="evidence" value="ECO:0007669"/>
    <property type="project" value="UniProtKB-KW"/>
</dbReference>
<accession>A0A2J1DSI1</accession>
<dbReference type="PANTHER" id="PTHR32479">
    <property type="entry name" value="GLYCOLATE OXIDASE IRON-SULFUR SUBUNIT"/>
    <property type="match status" value="1"/>
</dbReference>
<feature type="domain" description="4Fe-4S ferredoxin-type" evidence="4">
    <location>
        <begin position="14"/>
        <end position="44"/>
    </location>
</feature>
<dbReference type="AlphaFoldDB" id="A0A2J1DSI1"/>
<gene>
    <name evidence="5" type="ORF">CVH13_01629</name>
</gene>
<comment type="caution">
    <text evidence="5">The sequence shown here is derived from an EMBL/GenBank/DDBJ whole genome shotgun (WGS) entry which is preliminary data.</text>
</comment>
<dbReference type="SUPFAM" id="SSF46548">
    <property type="entry name" value="alpha-helical ferredoxin"/>
    <property type="match status" value="1"/>
</dbReference>
<evidence type="ECO:0000313" key="6">
    <source>
        <dbReference type="Proteomes" id="UP000233649"/>
    </source>
</evidence>
<dbReference type="PROSITE" id="PS00198">
    <property type="entry name" value="4FE4S_FER_1"/>
    <property type="match status" value="1"/>
</dbReference>
<evidence type="ECO:0000256" key="3">
    <source>
        <dbReference type="ARBA" id="ARBA00023014"/>
    </source>
</evidence>
<dbReference type="PANTHER" id="PTHR32479:SF17">
    <property type="entry name" value="GLYCOLATE OXIDASE IRON-SULFUR SUBUNIT"/>
    <property type="match status" value="1"/>
</dbReference>
<evidence type="ECO:0000313" key="5">
    <source>
        <dbReference type="EMBL" id="PKH45096.1"/>
    </source>
</evidence>
<dbReference type="InterPro" id="IPR017900">
    <property type="entry name" value="4Fe4S_Fe_S_CS"/>
</dbReference>
<name>A0A2J1DSI1_9CHLR</name>
<sequence length="92" mass="10326">MASKEKLGNFTDHDAPTYESVLQCMRCGFCLPTCPTFSLTGRERSSPRGRVALARAVAEGKLQFNHQLAFWRYSRGLFRTTSAPVGQKVTQR</sequence>
<dbReference type="Gene3D" id="1.10.1060.10">
    <property type="entry name" value="Alpha-helical ferredoxin"/>
    <property type="match status" value="1"/>
</dbReference>
<dbReference type="InterPro" id="IPR009051">
    <property type="entry name" value="Helical_ferredxn"/>
</dbReference>
<protein>
    <recommendedName>
        <fullName evidence="4">4Fe-4S ferredoxin-type domain-containing protein</fullName>
    </recommendedName>
</protein>